<feature type="coiled-coil region" evidence="4">
    <location>
        <begin position="628"/>
        <end position="704"/>
    </location>
</feature>
<feature type="domain" description="Rad50/SbcC-type AAA" evidence="6">
    <location>
        <begin position="34"/>
        <end position="236"/>
    </location>
</feature>
<evidence type="ECO:0000256" key="1">
    <source>
        <dbReference type="ARBA" id="ARBA00010171"/>
    </source>
</evidence>
<feature type="compositionally biased region" description="Basic residues" evidence="5">
    <location>
        <begin position="1"/>
        <end position="11"/>
    </location>
</feature>
<evidence type="ECO:0000313" key="7">
    <source>
        <dbReference type="EMBL" id="RLN11217.1"/>
    </source>
</evidence>
<dbReference type="InterPro" id="IPR027417">
    <property type="entry name" value="P-loop_NTPase"/>
</dbReference>
<dbReference type="GO" id="GO:0003697">
    <property type="term" value="F:single-stranded DNA binding"/>
    <property type="evidence" value="ECO:0007669"/>
    <property type="project" value="TreeGrafter"/>
</dbReference>
<dbReference type="GO" id="GO:0000724">
    <property type="term" value="P:double-strand break repair via homologous recombination"/>
    <property type="evidence" value="ECO:0007669"/>
    <property type="project" value="TreeGrafter"/>
</dbReference>
<dbReference type="PANTHER" id="PTHR45916:SF1">
    <property type="entry name" value="STRUCTURAL MAINTENANCE OF CHROMOSOMES PROTEIN 5"/>
    <property type="match status" value="1"/>
</dbReference>
<dbReference type="GO" id="GO:0030915">
    <property type="term" value="C:Smc5-Smc6 complex"/>
    <property type="evidence" value="ECO:0007669"/>
    <property type="project" value="TreeGrafter"/>
</dbReference>
<dbReference type="Proteomes" id="UP000275267">
    <property type="component" value="Unassembled WGS sequence"/>
</dbReference>
<feature type="region of interest" description="Disordered" evidence="5">
    <location>
        <begin position="1"/>
        <end position="23"/>
    </location>
</feature>
<gene>
    <name evidence="7" type="ORF">C2845_PM09G22050</name>
</gene>
<evidence type="ECO:0000256" key="3">
    <source>
        <dbReference type="ARBA" id="ARBA00023054"/>
    </source>
</evidence>
<feature type="coiled-coil region" evidence="4">
    <location>
        <begin position="194"/>
        <end position="310"/>
    </location>
</feature>
<name>A0A3L6RW98_PANMI</name>
<evidence type="ECO:0000256" key="2">
    <source>
        <dbReference type="ARBA" id="ARBA00018687"/>
    </source>
</evidence>
<protein>
    <recommendedName>
        <fullName evidence="2">Structural maintenance of chromosomes protein 5</fullName>
    </recommendedName>
</protein>
<keyword evidence="8" id="KW-1185">Reference proteome</keyword>
<sequence length="1077" mass="123967">MAAPRAAKRTKLDRGAVPPQRGEDDYVPGNIVEVELCNFMTYDRLVCRPGPRLNLVVGPNGSGKSSLVCAIALGLAGDPNILGRASSVGAFVKRGEVAGHVKISLRGDTPDDMICITRKIDTKNKSEWLLNGATVPKKEVIDVIKKFNIQINNLTQFLPQDRVSEFAKLSPIQLLEETEKAVGDPDLPVQHRQLVERSKELKALEVALKQKEQTLNNLKALNAQQEKDVERVRLRDNLLRKAELMKKKLPWLKFDMMRKEFREVIQEQEKIAKKKMEEAAKIWESSKGPIEELKKHRATHTSNIKKISKQVNENMTKRQKVMEDELQLNAELRAAFDDIDHLKKQEKSHQQRILKAKEDFAAAEKELQDLQPYELPRDEMAQLTEQIARVNVEIKNLKAERNGMESQLAREEEKMRKCSDRLKEMESKNSKLLQRLQNAGADNITEAYYWVQDNKKNFRGEVYGPVLLEVNVQDKLHATYLENHVPNYIWKSFITQDASDRDCVVRQMKKYGIPVLNYLGERTRSRPLNITPEMKQLGIYSRLDQEFNAPAAVKEVLISQAILDDSYIGTDQTHRRADEVSKLGISDFWTPDNHYRWSKSRYGGHMSAFVDAVYPSRLFMSNLDVSDIENLQLQKEQHGKNIEEMNEAITKFRKKQRQLEDEEANIHKQKEEIINMMRFQKKRREEIQRRADTKRRVLEDLFQEEDVESSTRKLVDQVAKLNDKRFQAMIKLKDLLTEAVALKWSHTEKHMASIELDAKIWEMEKGVKKFEKDAIHAAREYEDRKRITQEHRRKLSMAKQHAESIVMNPEDLKKEFDAMPGTVEELEAAIQDTESEANSMLFLNQNVLQEYQNREREIESISNKLKDDKYEYEMCCSEIESVKGKWLPTLRTLVSKINDTFSHNFQEMAVAGEVSLDEHGLDFDHYGILIKVKFRQTSQLQVLSAHHQSGGERSVSTILYLVSLQDLTNCPFRVVDEINQGKATGIVPPPSIVLLLLSFRSADLLTSGNNLSVLHRRCFLLTPKLLPDLEYSDACSILNIMNGPWIEEPAKVWSAGDCWGTVMSAGGRILSQYPRQQ</sequence>
<dbReference type="PANTHER" id="PTHR45916">
    <property type="entry name" value="STRUCTURAL MAINTENANCE OF CHROMOSOMES PROTEIN 5"/>
    <property type="match status" value="1"/>
</dbReference>
<evidence type="ECO:0000259" key="6">
    <source>
        <dbReference type="Pfam" id="PF13476"/>
    </source>
</evidence>
<dbReference type="GO" id="GO:0016887">
    <property type="term" value="F:ATP hydrolysis activity"/>
    <property type="evidence" value="ECO:0007669"/>
    <property type="project" value="InterPro"/>
</dbReference>
<evidence type="ECO:0000256" key="5">
    <source>
        <dbReference type="SAM" id="MobiDB-lite"/>
    </source>
</evidence>
<comment type="similarity">
    <text evidence="1">Belongs to the SMC family. SMC5 subfamily.</text>
</comment>
<reference evidence="8" key="1">
    <citation type="journal article" date="2019" name="Nat. Commun.">
        <title>The genome of broomcorn millet.</title>
        <authorList>
            <person name="Zou C."/>
            <person name="Miki D."/>
            <person name="Li D."/>
            <person name="Tang Q."/>
            <person name="Xiao L."/>
            <person name="Rajput S."/>
            <person name="Deng P."/>
            <person name="Jia W."/>
            <person name="Huang R."/>
            <person name="Zhang M."/>
            <person name="Sun Y."/>
            <person name="Hu J."/>
            <person name="Fu X."/>
            <person name="Schnable P.S."/>
            <person name="Li F."/>
            <person name="Zhang H."/>
            <person name="Feng B."/>
            <person name="Zhu X."/>
            <person name="Liu R."/>
            <person name="Schnable J.C."/>
            <person name="Zhu J.-K."/>
            <person name="Zhang H."/>
        </authorList>
    </citation>
    <scope>NUCLEOTIDE SEQUENCE [LARGE SCALE GENOMIC DNA]</scope>
</reference>
<accession>A0A3L6RW98</accession>
<dbReference type="InterPro" id="IPR038729">
    <property type="entry name" value="Rad50/SbcC_AAA"/>
</dbReference>
<proteinExistence type="inferred from homology"/>
<comment type="caution">
    <text evidence="7">The sequence shown here is derived from an EMBL/GenBank/DDBJ whole genome shotgun (WGS) entry which is preliminary data.</text>
</comment>
<evidence type="ECO:0000256" key="4">
    <source>
        <dbReference type="SAM" id="Coils"/>
    </source>
</evidence>
<dbReference type="STRING" id="4540.A0A3L6RW98"/>
<dbReference type="EMBL" id="PQIB02000006">
    <property type="protein sequence ID" value="RLN11217.1"/>
    <property type="molecule type" value="Genomic_DNA"/>
</dbReference>
<organism evidence="7 8">
    <name type="scientific">Panicum miliaceum</name>
    <name type="common">Proso millet</name>
    <name type="synonym">Broomcorn millet</name>
    <dbReference type="NCBI Taxonomy" id="4540"/>
    <lineage>
        <taxon>Eukaryota</taxon>
        <taxon>Viridiplantae</taxon>
        <taxon>Streptophyta</taxon>
        <taxon>Embryophyta</taxon>
        <taxon>Tracheophyta</taxon>
        <taxon>Spermatophyta</taxon>
        <taxon>Magnoliopsida</taxon>
        <taxon>Liliopsida</taxon>
        <taxon>Poales</taxon>
        <taxon>Poaceae</taxon>
        <taxon>PACMAD clade</taxon>
        <taxon>Panicoideae</taxon>
        <taxon>Panicodae</taxon>
        <taxon>Paniceae</taxon>
        <taxon>Panicinae</taxon>
        <taxon>Panicum</taxon>
        <taxon>Panicum sect. Panicum</taxon>
    </lineage>
</organism>
<keyword evidence="3 4" id="KW-0175">Coiled coil</keyword>
<dbReference type="AlphaFoldDB" id="A0A3L6RW98"/>
<dbReference type="GO" id="GO:0005634">
    <property type="term" value="C:nucleus"/>
    <property type="evidence" value="ECO:0007669"/>
    <property type="project" value="TreeGrafter"/>
</dbReference>
<evidence type="ECO:0000313" key="8">
    <source>
        <dbReference type="Proteomes" id="UP000275267"/>
    </source>
</evidence>
<dbReference type="SUPFAM" id="SSF52540">
    <property type="entry name" value="P-loop containing nucleoside triphosphate hydrolases"/>
    <property type="match status" value="2"/>
</dbReference>
<feature type="coiled-coil region" evidence="4">
    <location>
        <begin position="339"/>
        <end position="442"/>
    </location>
</feature>
<dbReference type="OrthoDB" id="10254973at2759"/>
<dbReference type="Gene3D" id="3.40.50.300">
    <property type="entry name" value="P-loop containing nucleotide triphosphate hydrolases"/>
    <property type="match status" value="2"/>
</dbReference>
<dbReference type="Pfam" id="PF13476">
    <property type="entry name" value="AAA_23"/>
    <property type="match status" value="1"/>
</dbReference>